<organism evidence="5 6">
    <name type="scientific">Pristionchus entomophagus</name>
    <dbReference type="NCBI Taxonomy" id="358040"/>
    <lineage>
        <taxon>Eukaryota</taxon>
        <taxon>Metazoa</taxon>
        <taxon>Ecdysozoa</taxon>
        <taxon>Nematoda</taxon>
        <taxon>Chromadorea</taxon>
        <taxon>Rhabditida</taxon>
        <taxon>Rhabditina</taxon>
        <taxon>Diplogasteromorpha</taxon>
        <taxon>Diplogasteroidea</taxon>
        <taxon>Neodiplogasteridae</taxon>
        <taxon>Pristionchus</taxon>
    </lineage>
</organism>
<keyword evidence="6" id="KW-1185">Reference proteome</keyword>
<dbReference type="Proteomes" id="UP001432027">
    <property type="component" value="Unassembled WGS sequence"/>
</dbReference>
<evidence type="ECO:0000259" key="4">
    <source>
        <dbReference type="Pfam" id="PF25010"/>
    </source>
</evidence>
<dbReference type="AlphaFoldDB" id="A0AAV5UA62"/>
<dbReference type="Pfam" id="PF25010">
    <property type="entry name" value="ARM_UBP24_USP9X-Y"/>
    <property type="match status" value="1"/>
</dbReference>
<keyword evidence="3" id="KW-0378">Hydrolase</keyword>
<evidence type="ECO:0000256" key="1">
    <source>
        <dbReference type="ARBA" id="ARBA00022670"/>
    </source>
</evidence>
<comment type="caution">
    <text evidence="5">The sequence shown here is derived from an EMBL/GenBank/DDBJ whole genome shotgun (WGS) entry which is preliminary data.</text>
</comment>
<dbReference type="GO" id="GO:0008233">
    <property type="term" value="F:peptidase activity"/>
    <property type="evidence" value="ECO:0007669"/>
    <property type="project" value="UniProtKB-KW"/>
</dbReference>
<sequence>FSCVDVRTMTDNYSDDETLELQEDDQPNQRWQPNTSERIRRSCASTDISALMDTGMDEDSGREEMEEHNEALPQKWIDFYREKFLASANSNRWTPPSVLEDRFRELLERAVQMCESGHADGTVDIFVQDCIGNLFRKWYYSGEAVDHWPVEIFHDIGETIFKVLRMLRGLIVAGAGSRDISNVIWDLFWHVTTDQRANLIVGDRLYQMNVEVDESAEADLIKPEHINQVSAAQKYFRMIVLLYDSHGFDCTAKFFADNITTSTSIEELTRYLKTFRMMAMMMNHEKAYATFGSLVYQSMDRLANASEEELSCKNLRGPVIDHQLFMLYANCKDYVHAIGELQTRNHNMLTLLRWRLRFLLKALVEAPFNGRMGAVENLTFLVHEFSVALNHIEPITTLSKWLEEERAVDMLTRDNLHNANYVDRVQKTLVQLLHAGIFTTGDLSTVWEAQRGKHDVIQRNLAELIVRIVPNFDNDLLEGLFLKIQAGWLDGGVRERDMLIDIVRRIGENSAHAINNRRFGESDQALVDSSLKTIWQFIRQPGADRDNEQTALQAHLKLLDDSRCLHYYLKLYAEMCSSDIQAQSDMSATAASHLVHILELVTDD</sequence>
<feature type="non-terminal residue" evidence="5">
    <location>
        <position position="1"/>
    </location>
</feature>
<reference evidence="5" key="1">
    <citation type="submission" date="2023-10" db="EMBL/GenBank/DDBJ databases">
        <title>Genome assembly of Pristionchus species.</title>
        <authorList>
            <person name="Yoshida K."/>
            <person name="Sommer R.J."/>
        </authorList>
    </citation>
    <scope>NUCLEOTIDE SEQUENCE</scope>
    <source>
        <strain evidence="5">RS0144</strain>
    </source>
</reference>
<gene>
    <name evidence="5" type="ORF">PENTCL1PPCAC_25264</name>
</gene>
<evidence type="ECO:0000313" key="6">
    <source>
        <dbReference type="Proteomes" id="UP001432027"/>
    </source>
</evidence>
<keyword evidence="1" id="KW-0645">Protease</keyword>
<protein>
    <recommendedName>
        <fullName evidence="4">UBP34/UBP24/USP9X/USP9Y-like ARM repeat region domain-containing protein</fullName>
    </recommendedName>
</protein>
<feature type="non-terminal residue" evidence="5">
    <location>
        <position position="604"/>
    </location>
</feature>
<keyword evidence="2" id="KW-0833">Ubl conjugation pathway</keyword>
<evidence type="ECO:0000256" key="3">
    <source>
        <dbReference type="ARBA" id="ARBA00022801"/>
    </source>
</evidence>
<dbReference type="EMBL" id="BTSX01000006">
    <property type="protein sequence ID" value="GMT03090.1"/>
    <property type="molecule type" value="Genomic_DNA"/>
</dbReference>
<name>A0AAV5UA62_9BILA</name>
<accession>A0AAV5UA62</accession>
<proteinExistence type="predicted"/>
<evidence type="ECO:0000256" key="2">
    <source>
        <dbReference type="ARBA" id="ARBA00022786"/>
    </source>
</evidence>
<evidence type="ECO:0000313" key="5">
    <source>
        <dbReference type="EMBL" id="GMT03090.1"/>
    </source>
</evidence>
<dbReference type="GO" id="GO:0006508">
    <property type="term" value="P:proteolysis"/>
    <property type="evidence" value="ECO:0007669"/>
    <property type="project" value="UniProtKB-KW"/>
</dbReference>
<feature type="domain" description="UBP34/UBP24/USP9X/USP9Y-like ARM repeat region" evidence="4">
    <location>
        <begin position="354"/>
        <end position="601"/>
    </location>
</feature>
<dbReference type="InterPro" id="IPR056850">
    <property type="entry name" value="ARM_UBP34_24_USP9X_Y"/>
</dbReference>